<dbReference type="InterPro" id="IPR013595">
    <property type="entry name" value="Pept_S33_TAP-like_C"/>
</dbReference>
<keyword evidence="3 6" id="KW-0378">Hydrolase</keyword>
<dbReference type="PANTHER" id="PTHR43248">
    <property type="entry name" value="2-SUCCINYL-6-HYDROXY-2,4-CYCLOHEXADIENE-1-CARBOXYLATE SYNTHASE"/>
    <property type="match status" value="1"/>
</dbReference>
<comment type="similarity">
    <text evidence="1">Belongs to the peptidase S33 family.</text>
</comment>
<gene>
    <name evidence="6" type="ORF">ACFPWV_22410</name>
</gene>
<organism evidence="6 7">
    <name type="scientific">Streptomyces atrovirens</name>
    <dbReference type="NCBI Taxonomy" id="285556"/>
    <lineage>
        <taxon>Bacteria</taxon>
        <taxon>Bacillati</taxon>
        <taxon>Actinomycetota</taxon>
        <taxon>Actinomycetes</taxon>
        <taxon>Kitasatosporales</taxon>
        <taxon>Streptomycetaceae</taxon>
        <taxon>Streptomyces</taxon>
    </lineage>
</organism>
<dbReference type="PANTHER" id="PTHR43248:SF29">
    <property type="entry name" value="TRIPEPTIDYL AMINOPEPTIDASE"/>
    <property type="match status" value="1"/>
</dbReference>
<evidence type="ECO:0000256" key="4">
    <source>
        <dbReference type="SAM" id="SignalP"/>
    </source>
</evidence>
<protein>
    <submittedName>
        <fullName evidence="6">Alpha/beta hydrolase</fullName>
    </submittedName>
</protein>
<name>A0ABW0DX89_9ACTN</name>
<dbReference type="Pfam" id="PF08386">
    <property type="entry name" value="Abhydrolase_4"/>
    <property type="match status" value="1"/>
</dbReference>
<feature type="domain" description="Peptidase S33 tripeptidyl aminopeptidase-like C-terminal" evidence="5">
    <location>
        <begin position="397"/>
        <end position="492"/>
    </location>
</feature>
<accession>A0ABW0DX89</accession>
<dbReference type="RefSeq" id="WP_344564519.1">
    <property type="nucleotide sequence ID" value="NZ_BAAATG010000034.1"/>
</dbReference>
<keyword evidence="2 4" id="KW-0732">Signal</keyword>
<sequence length="493" mass="52790">MPSTTRTLALTAVPAALLVALLPPLTAQAVVPAFLDWGPCADATGAGPRQECATLQVPMDHADPDGPQISLAVSRIPAESPASRRGALFLIAGGPGGSSLNDPSGKGQKLPQRVRDQYDLIGFAPRGVSPSTSVDCGLDHADLATSKLRPWPAPDGSIDENTATAERISTACVRNAGELIRHISTRDNARDLDRLRAALGERRISAWGVSYGTYVGAVYSQMFPHRTDRIVLDSNDDPDPTRVARAWLAGHERGVEDTFPHFAEWASAPDNPDRVAETAAEVRPLFLRLAARLDREPLPWPGANPEELNGNVLRQTMLDSLYRPSRYPALAKLMLAARSGTVPPAPPAPPEAVLQNVTAVGVGTLCNDVAWPKSAAVYEKGVAESRAKYPLTAGMPRNVMPCAAWPYEPREAPVRITGRGPSNILLVQNERDVATPLSGARKLREAFGRRAVMVTVDSTGHDAYLANGNACGDRTVSHFLATGERPARDAYCR</sequence>
<evidence type="ECO:0000256" key="2">
    <source>
        <dbReference type="ARBA" id="ARBA00022729"/>
    </source>
</evidence>
<feature type="signal peptide" evidence="4">
    <location>
        <begin position="1"/>
        <end position="29"/>
    </location>
</feature>
<dbReference type="GO" id="GO:0016787">
    <property type="term" value="F:hydrolase activity"/>
    <property type="evidence" value="ECO:0007669"/>
    <property type="project" value="UniProtKB-KW"/>
</dbReference>
<evidence type="ECO:0000259" key="5">
    <source>
        <dbReference type="Pfam" id="PF08386"/>
    </source>
</evidence>
<dbReference type="EMBL" id="JBHSKN010000019">
    <property type="protein sequence ID" value="MFC5242635.1"/>
    <property type="molecule type" value="Genomic_DNA"/>
</dbReference>
<dbReference type="Proteomes" id="UP001596035">
    <property type="component" value="Unassembled WGS sequence"/>
</dbReference>
<evidence type="ECO:0000256" key="3">
    <source>
        <dbReference type="ARBA" id="ARBA00022801"/>
    </source>
</evidence>
<dbReference type="SUPFAM" id="SSF53474">
    <property type="entry name" value="alpha/beta-Hydrolases"/>
    <property type="match status" value="1"/>
</dbReference>
<evidence type="ECO:0000256" key="1">
    <source>
        <dbReference type="ARBA" id="ARBA00010088"/>
    </source>
</evidence>
<dbReference type="Gene3D" id="3.40.50.1820">
    <property type="entry name" value="alpha/beta hydrolase"/>
    <property type="match status" value="1"/>
</dbReference>
<evidence type="ECO:0000313" key="7">
    <source>
        <dbReference type="Proteomes" id="UP001596035"/>
    </source>
</evidence>
<evidence type="ECO:0000313" key="6">
    <source>
        <dbReference type="EMBL" id="MFC5242635.1"/>
    </source>
</evidence>
<comment type="caution">
    <text evidence="6">The sequence shown here is derived from an EMBL/GenBank/DDBJ whole genome shotgun (WGS) entry which is preliminary data.</text>
</comment>
<reference evidence="7" key="1">
    <citation type="journal article" date="2019" name="Int. J. Syst. Evol. Microbiol.">
        <title>The Global Catalogue of Microorganisms (GCM) 10K type strain sequencing project: providing services to taxonomists for standard genome sequencing and annotation.</title>
        <authorList>
            <consortium name="The Broad Institute Genomics Platform"/>
            <consortium name="The Broad Institute Genome Sequencing Center for Infectious Disease"/>
            <person name="Wu L."/>
            <person name="Ma J."/>
        </authorList>
    </citation>
    <scope>NUCLEOTIDE SEQUENCE [LARGE SCALE GENOMIC DNA]</scope>
    <source>
        <strain evidence="7">CGMCC 4.7131</strain>
    </source>
</reference>
<dbReference type="InterPro" id="IPR029058">
    <property type="entry name" value="AB_hydrolase_fold"/>
</dbReference>
<keyword evidence="7" id="KW-1185">Reference proteome</keyword>
<proteinExistence type="inferred from homology"/>
<dbReference type="InterPro" id="IPR051601">
    <property type="entry name" value="Serine_prot/Carboxylest_S33"/>
</dbReference>
<feature type="chain" id="PRO_5047225371" evidence="4">
    <location>
        <begin position="30"/>
        <end position="493"/>
    </location>
</feature>